<comment type="similarity">
    <text evidence="2 7">Belongs to the FAD-dependent glycerol-3-phosphate dehydrogenase family.</text>
</comment>
<dbReference type="EMBL" id="VFON01000001">
    <property type="protein sequence ID" value="TQL42191.1"/>
    <property type="molecule type" value="Genomic_DNA"/>
</dbReference>
<evidence type="ECO:0000313" key="11">
    <source>
        <dbReference type="EMBL" id="TQL42191.1"/>
    </source>
</evidence>
<keyword evidence="4" id="KW-0319">Glycerol metabolism</keyword>
<dbReference type="InterPro" id="IPR038299">
    <property type="entry name" value="DAO_C_sf"/>
</dbReference>
<evidence type="ECO:0000256" key="4">
    <source>
        <dbReference type="ARBA" id="ARBA00022798"/>
    </source>
</evidence>
<evidence type="ECO:0000256" key="6">
    <source>
        <dbReference type="ARBA" id="ARBA00023002"/>
    </source>
</evidence>
<dbReference type="GO" id="GO:0009331">
    <property type="term" value="C:glycerol-3-phosphate dehydrogenase (FAD) complex"/>
    <property type="evidence" value="ECO:0007669"/>
    <property type="project" value="UniProtKB-UniRule"/>
</dbReference>
<dbReference type="SUPFAM" id="SSF51905">
    <property type="entry name" value="FAD/NAD(P)-binding domain"/>
    <property type="match status" value="1"/>
</dbReference>
<dbReference type="InterPro" id="IPR006076">
    <property type="entry name" value="FAD-dep_OxRdtase"/>
</dbReference>
<dbReference type="EC" id="1.1.5.3" evidence="7"/>
<feature type="domain" description="Alpha-glycerophosphate oxidase C-terminal" evidence="10">
    <location>
        <begin position="421"/>
        <end position="544"/>
    </location>
</feature>
<keyword evidence="6 7" id="KW-0560">Oxidoreductase</keyword>
<accession>A0A542Y285</accession>
<evidence type="ECO:0000259" key="9">
    <source>
        <dbReference type="Pfam" id="PF01266"/>
    </source>
</evidence>
<keyword evidence="3 7" id="KW-0285">Flavoprotein</keyword>
<dbReference type="InterPro" id="IPR036188">
    <property type="entry name" value="FAD/NAD-bd_sf"/>
</dbReference>
<dbReference type="InterPro" id="IPR000447">
    <property type="entry name" value="G3P_DH_FAD-dep"/>
</dbReference>
<dbReference type="GO" id="GO:0046168">
    <property type="term" value="P:glycerol-3-phosphate catabolic process"/>
    <property type="evidence" value="ECO:0007669"/>
    <property type="project" value="TreeGrafter"/>
</dbReference>
<dbReference type="OrthoDB" id="9766796at2"/>
<dbReference type="PANTHER" id="PTHR11985:SF35">
    <property type="entry name" value="ANAEROBIC GLYCEROL-3-PHOSPHATE DEHYDROGENASE SUBUNIT A"/>
    <property type="match status" value="1"/>
</dbReference>
<feature type="region of interest" description="Disordered" evidence="8">
    <location>
        <begin position="424"/>
        <end position="455"/>
    </location>
</feature>
<dbReference type="RefSeq" id="WP_141885681.1">
    <property type="nucleotide sequence ID" value="NZ_BAAAUY010000023.1"/>
</dbReference>
<comment type="caution">
    <text evidence="11">The sequence shown here is derived from an EMBL/GenBank/DDBJ whole genome shotgun (WGS) entry which is preliminary data.</text>
</comment>
<evidence type="ECO:0000256" key="1">
    <source>
        <dbReference type="ARBA" id="ARBA00001974"/>
    </source>
</evidence>
<dbReference type="Gene3D" id="3.30.9.10">
    <property type="entry name" value="D-Amino Acid Oxidase, subunit A, domain 2"/>
    <property type="match status" value="1"/>
</dbReference>
<organism evidence="11 12">
    <name type="scientific">Leucobacter komagatae</name>
    <dbReference type="NCBI Taxonomy" id="55969"/>
    <lineage>
        <taxon>Bacteria</taxon>
        <taxon>Bacillati</taxon>
        <taxon>Actinomycetota</taxon>
        <taxon>Actinomycetes</taxon>
        <taxon>Micrococcales</taxon>
        <taxon>Microbacteriaceae</taxon>
        <taxon>Leucobacter</taxon>
    </lineage>
</organism>
<dbReference type="PRINTS" id="PR01001">
    <property type="entry name" value="FADG3PDH"/>
</dbReference>
<dbReference type="GO" id="GO:0006071">
    <property type="term" value="P:glycerol metabolic process"/>
    <property type="evidence" value="ECO:0007669"/>
    <property type="project" value="UniProtKB-KW"/>
</dbReference>
<dbReference type="Proteomes" id="UP000319094">
    <property type="component" value="Unassembled WGS sequence"/>
</dbReference>
<reference evidence="11 12" key="1">
    <citation type="submission" date="2019-06" db="EMBL/GenBank/DDBJ databases">
        <title>Sequencing the genomes of 1000 actinobacteria strains.</title>
        <authorList>
            <person name="Klenk H.-P."/>
        </authorList>
    </citation>
    <scope>NUCLEOTIDE SEQUENCE [LARGE SCALE GENOMIC DNA]</scope>
    <source>
        <strain evidence="11 12">DSM 8803</strain>
    </source>
</reference>
<feature type="domain" description="FAD dependent oxidoreductase" evidence="9">
    <location>
        <begin position="27"/>
        <end position="361"/>
    </location>
</feature>
<dbReference type="AlphaFoldDB" id="A0A542Y285"/>
<dbReference type="Pfam" id="PF01266">
    <property type="entry name" value="DAO"/>
    <property type="match status" value="1"/>
</dbReference>
<dbReference type="PANTHER" id="PTHR11985">
    <property type="entry name" value="GLYCEROL-3-PHOSPHATE DEHYDROGENASE"/>
    <property type="match status" value="1"/>
</dbReference>
<keyword evidence="5" id="KW-0274">FAD</keyword>
<evidence type="ECO:0000256" key="8">
    <source>
        <dbReference type="SAM" id="MobiDB-lite"/>
    </source>
</evidence>
<dbReference type="GO" id="GO:0004368">
    <property type="term" value="F:glycerol-3-phosphate dehydrogenase (quinone) activity"/>
    <property type="evidence" value="ECO:0007669"/>
    <property type="project" value="UniProtKB-EC"/>
</dbReference>
<gene>
    <name evidence="11" type="ORF">FB468_0173</name>
</gene>
<evidence type="ECO:0000256" key="3">
    <source>
        <dbReference type="ARBA" id="ARBA00022630"/>
    </source>
</evidence>
<dbReference type="PROSITE" id="PS00977">
    <property type="entry name" value="FAD_G3PDH_1"/>
    <property type="match status" value="1"/>
</dbReference>
<name>A0A542Y285_9MICO</name>
<comment type="cofactor">
    <cofactor evidence="1 7">
        <name>FAD</name>
        <dbReference type="ChEBI" id="CHEBI:57692"/>
    </cofactor>
</comment>
<evidence type="ECO:0000256" key="7">
    <source>
        <dbReference type="RuleBase" id="RU361217"/>
    </source>
</evidence>
<dbReference type="Pfam" id="PF16901">
    <property type="entry name" value="DAO_C"/>
    <property type="match status" value="1"/>
</dbReference>
<sequence length="557" mass="58531">MFDALPGDLNRARRASALAHITEHEVDVLVIGGGVTGAGVALDAATRGLSVALVEARDLASGTSGFSSKLVHGGLRYLAQGDVGLAWESAVEREALMRRIAPHLVRPRAFLVPRFAHGPEQSAPRGPLDGWLGDALTETGVRIADGLRSLSGMPARVLPRPKRVSAREARLLAPTLRERGLRGGLVYWDGTVEDDARLVVALARTAARHGARVVTGQRVVRATDREAWLADGTRLRARAVVNATGVWAGDLAPGVDLAPSRGTHLVFRASVFGDPRAVVTAPVPGHFGRYVFVLPQENGLCYLGLTDEPAPGADGYEPGVPEGDIDFLLRTASESLAVPLTRADVLGAFSGLRPLIRAVPRGHGAERPSAAVSRQHLVLDTPGAPITVTGGKLTVYRRMAEDAVDAAVRRFGEDPRHRPAVTKRVPLLGSPGTEPGARAAVSARERPSPGAAGTASARVAAARWPGADPDREVARRLARVYGWEAERVADLAAADPELAEEVAPGAGVTLAELAFGILAEGADTAADLLERRTRLALDPELARATEAAASALVDRLA</sequence>
<dbReference type="Gene3D" id="1.10.8.870">
    <property type="entry name" value="Alpha-glycerophosphate oxidase, cap domain"/>
    <property type="match status" value="1"/>
</dbReference>
<evidence type="ECO:0000259" key="10">
    <source>
        <dbReference type="Pfam" id="PF16901"/>
    </source>
</evidence>
<keyword evidence="12" id="KW-1185">Reference proteome</keyword>
<proteinExistence type="inferred from homology"/>
<dbReference type="Gene3D" id="3.50.50.60">
    <property type="entry name" value="FAD/NAD(P)-binding domain"/>
    <property type="match status" value="1"/>
</dbReference>
<protein>
    <recommendedName>
        <fullName evidence="7">Glycerol-3-phosphate dehydrogenase</fullName>
        <ecNumber evidence="7">1.1.5.3</ecNumber>
    </recommendedName>
</protein>
<evidence type="ECO:0000256" key="2">
    <source>
        <dbReference type="ARBA" id="ARBA00007330"/>
    </source>
</evidence>
<evidence type="ECO:0000313" key="12">
    <source>
        <dbReference type="Proteomes" id="UP000319094"/>
    </source>
</evidence>
<comment type="catalytic activity">
    <reaction evidence="7">
        <text>a quinone + sn-glycerol 3-phosphate = dihydroxyacetone phosphate + a quinol</text>
        <dbReference type="Rhea" id="RHEA:18977"/>
        <dbReference type="ChEBI" id="CHEBI:24646"/>
        <dbReference type="ChEBI" id="CHEBI:57597"/>
        <dbReference type="ChEBI" id="CHEBI:57642"/>
        <dbReference type="ChEBI" id="CHEBI:132124"/>
        <dbReference type="EC" id="1.1.5.3"/>
    </reaction>
</comment>
<dbReference type="InterPro" id="IPR031656">
    <property type="entry name" value="DAO_C"/>
</dbReference>
<evidence type="ECO:0000256" key="5">
    <source>
        <dbReference type="ARBA" id="ARBA00022827"/>
    </source>
</evidence>